<evidence type="ECO:0000256" key="1">
    <source>
        <dbReference type="SAM" id="MobiDB-lite"/>
    </source>
</evidence>
<comment type="caution">
    <text evidence="2">The sequence shown here is derived from an EMBL/GenBank/DDBJ whole genome shotgun (WGS) entry which is preliminary data.</text>
</comment>
<protein>
    <submittedName>
        <fullName evidence="2">Uncharacterized protein</fullName>
    </submittedName>
</protein>
<feature type="region of interest" description="Disordered" evidence="1">
    <location>
        <begin position="1"/>
        <end position="34"/>
    </location>
</feature>
<feature type="compositionally biased region" description="Basic and acidic residues" evidence="1">
    <location>
        <begin position="306"/>
        <end position="322"/>
    </location>
</feature>
<feature type="compositionally biased region" description="Low complexity" evidence="1">
    <location>
        <begin position="341"/>
        <end position="355"/>
    </location>
</feature>
<evidence type="ECO:0000313" key="3">
    <source>
        <dbReference type="Proteomes" id="UP001165085"/>
    </source>
</evidence>
<sequence length="513" mass="56247">MLRELPHRYTDDRSADPMDTFDDESDAFSPAEPKAKRARFDLPRAVDLSLFKSYLDSLPDPTVPFAKSLIRHLLICNIPANEIKISHIPTGFIKVVQLLNYPPPHASKGGAGELDTTASCITALHNFPRAHLKYHNEAAASDFGMAYKNSVLIADIHPFIMPTIMPTSKVTDGGEGKKKRTLANQLAEDKLGGKENLERMYHLLLEFLNSLVYEHNAALSSTSTSTSVSSSSSSSYSYSSSAPVFTYGGLPTRIFNRIMKKQFKDSNPLKHLSVGGLQPHPEAFITTYALQKNVKTGQDDGQYDGQDDRKGDGKGEGGKEDSGDGDVTTLPSDNEEKQPQKPTVLESSSSSTSVKPPLPVTVAKPSKPPKTTTALTSMPNAEDADKVLLKLVQTLGIEVRLEETKMFSELLKSRSKVLDELRESLSERASAGGSAAFEKHWGPIAVFLTGLLQPCSEVGVKRTSLPRIKFRFWSLHVFSMHVEDHARTAFILGFLLTHRLGEYDAGSKCVSHS</sequence>
<reference evidence="3" key="1">
    <citation type="journal article" date="2023" name="Commun. Biol.">
        <title>Genome analysis of Parmales, the sister group of diatoms, reveals the evolutionary specialization of diatoms from phago-mixotrophs to photoautotrophs.</title>
        <authorList>
            <person name="Ban H."/>
            <person name="Sato S."/>
            <person name="Yoshikawa S."/>
            <person name="Yamada K."/>
            <person name="Nakamura Y."/>
            <person name="Ichinomiya M."/>
            <person name="Sato N."/>
            <person name="Blanc-Mathieu R."/>
            <person name="Endo H."/>
            <person name="Kuwata A."/>
            <person name="Ogata H."/>
        </authorList>
    </citation>
    <scope>NUCLEOTIDE SEQUENCE [LARGE SCALE GENOMIC DNA]</scope>
    <source>
        <strain evidence="3">NIES 3701</strain>
    </source>
</reference>
<dbReference type="AlphaFoldDB" id="A0A9W7B8Q0"/>
<keyword evidence="3" id="KW-1185">Reference proteome</keyword>
<feature type="compositionally biased region" description="Basic and acidic residues" evidence="1">
    <location>
        <begin position="1"/>
        <end position="16"/>
    </location>
</feature>
<dbReference type="Proteomes" id="UP001165085">
    <property type="component" value="Unassembled WGS sequence"/>
</dbReference>
<proteinExistence type="predicted"/>
<feature type="region of interest" description="Disordered" evidence="1">
    <location>
        <begin position="296"/>
        <end position="378"/>
    </location>
</feature>
<dbReference type="EMBL" id="BRXY01000267">
    <property type="protein sequence ID" value="GMH82358.1"/>
    <property type="molecule type" value="Genomic_DNA"/>
</dbReference>
<gene>
    <name evidence="2" type="ORF">TrST_g12560</name>
</gene>
<feature type="region of interest" description="Disordered" evidence="1">
    <location>
        <begin position="222"/>
        <end position="241"/>
    </location>
</feature>
<dbReference type="OrthoDB" id="10616343at2759"/>
<feature type="compositionally biased region" description="Polar residues" evidence="1">
    <location>
        <begin position="369"/>
        <end position="378"/>
    </location>
</feature>
<name>A0A9W7B8Q0_9STRA</name>
<organism evidence="2 3">
    <name type="scientific">Triparma strigata</name>
    <dbReference type="NCBI Taxonomy" id="1606541"/>
    <lineage>
        <taxon>Eukaryota</taxon>
        <taxon>Sar</taxon>
        <taxon>Stramenopiles</taxon>
        <taxon>Ochrophyta</taxon>
        <taxon>Bolidophyceae</taxon>
        <taxon>Parmales</taxon>
        <taxon>Triparmaceae</taxon>
        <taxon>Triparma</taxon>
    </lineage>
</organism>
<evidence type="ECO:0000313" key="2">
    <source>
        <dbReference type="EMBL" id="GMH82358.1"/>
    </source>
</evidence>
<accession>A0A9W7B8Q0</accession>